<dbReference type="Pfam" id="PF03449">
    <property type="entry name" value="GreA_GreB_N"/>
    <property type="match status" value="1"/>
</dbReference>
<sequence>MPDEIQLTREGYERLEQSLEKERQRLEETVTSMAITVDDAMDLENRSLNAAQFQQELPAIEARILELEDVLSRAVIVEEGDLPRDQVAVGSVVTLQDAEHGRELQVQLVSAVEVSALTEGVTQVSDDSPVGQALLGRREGETFDVELEAGRVQYTVQSIRAH</sequence>
<protein>
    <submittedName>
        <fullName evidence="7">Transcription inhibitor protein Gfh1</fullName>
    </submittedName>
</protein>
<feature type="domain" description="Transcription elongation factor GreA/GreB N-terminal" evidence="6">
    <location>
        <begin position="5"/>
        <end position="76"/>
    </location>
</feature>
<dbReference type="InterPro" id="IPR023459">
    <property type="entry name" value="Tscrpt_elong_fac_GreA/B_fam"/>
</dbReference>
<reference evidence="8" key="1">
    <citation type="journal article" date="2019" name="Int. J. Syst. Evol. Microbiol.">
        <title>The Global Catalogue of Microorganisms (GCM) 10K type strain sequencing project: providing services to taxonomists for standard genome sequencing and annotation.</title>
        <authorList>
            <consortium name="The Broad Institute Genomics Platform"/>
            <consortium name="The Broad Institute Genome Sequencing Center for Infectious Disease"/>
            <person name="Wu L."/>
            <person name="Ma J."/>
        </authorList>
    </citation>
    <scope>NUCLEOTIDE SEQUENCE [LARGE SCALE GENOMIC DNA]</scope>
    <source>
        <strain evidence="8">JCM 30331</strain>
    </source>
</reference>
<dbReference type="SUPFAM" id="SSF46557">
    <property type="entry name" value="GreA transcript cleavage protein, N-terminal domain"/>
    <property type="match status" value="1"/>
</dbReference>
<dbReference type="PANTHER" id="PTHR30437:SF4">
    <property type="entry name" value="TRANSCRIPTION ELONGATION FACTOR GREA"/>
    <property type="match status" value="1"/>
</dbReference>
<comment type="caution">
    <text evidence="7">The sequence shown here is derived from an EMBL/GenBank/DDBJ whole genome shotgun (WGS) entry which is preliminary data.</text>
</comment>
<dbReference type="PIRSF" id="PIRSF006092">
    <property type="entry name" value="GreA_GreB"/>
    <property type="match status" value="1"/>
</dbReference>
<organism evidence="7 8">
    <name type="scientific">Deinococcus malanensis</name>
    <dbReference type="NCBI Taxonomy" id="1706855"/>
    <lineage>
        <taxon>Bacteria</taxon>
        <taxon>Thermotogati</taxon>
        <taxon>Deinococcota</taxon>
        <taxon>Deinococci</taxon>
        <taxon>Deinococcales</taxon>
        <taxon>Deinococcaceae</taxon>
        <taxon>Deinococcus</taxon>
    </lineage>
</organism>
<dbReference type="InterPro" id="IPR036953">
    <property type="entry name" value="GreA/GreB_C_sf"/>
</dbReference>
<evidence type="ECO:0000256" key="4">
    <source>
        <dbReference type="SAM" id="Coils"/>
    </source>
</evidence>
<dbReference type="InterPro" id="IPR036805">
    <property type="entry name" value="Tscrpt_elong_fac_GreA/B_N_sf"/>
</dbReference>
<dbReference type="Proteomes" id="UP000647587">
    <property type="component" value="Unassembled WGS sequence"/>
</dbReference>
<evidence type="ECO:0000256" key="3">
    <source>
        <dbReference type="ARBA" id="ARBA00023163"/>
    </source>
</evidence>
<keyword evidence="3" id="KW-0804">Transcription</keyword>
<gene>
    <name evidence="7" type="primary">gfh1</name>
    <name evidence="7" type="ORF">GCM10008955_06610</name>
</gene>
<evidence type="ECO:0000256" key="1">
    <source>
        <dbReference type="ARBA" id="ARBA00008213"/>
    </source>
</evidence>
<keyword evidence="2" id="KW-0805">Transcription regulation</keyword>
<dbReference type="RefSeq" id="WP_189004526.1">
    <property type="nucleotide sequence ID" value="NZ_BMPP01000002.1"/>
</dbReference>
<evidence type="ECO:0000256" key="2">
    <source>
        <dbReference type="ARBA" id="ARBA00023015"/>
    </source>
</evidence>
<dbReference type="SUPFAM" id="SSF54534">
    <property type="entry name" value="FKBP-like"/>
    <property type="match status" value="1"/>
</dbReference>
<keyword evidence="8" id="KW-1185">Reference proteome</keyword>
<dbReference type="Gene3D" id="3.10.50.30">
    <property type="entry name" value="Transcription elongation factor, GreA/GreB, C-terminal domain"/>
    <property type="match status" value="1"/>
</dbReference>
<dbReference type="Pfam" id="PF01272">
    <property type="entry name" value="GreA_GreB"/>
    <property type="match status" value="1"/>
</dbReference>
<dbReference type="PANTHER" id="PTHR30437">
    <property type="entry name" value="TRANSCRIPTION ELONGATION FACTOR GREA"/>
    <property type="match status" value="1"/>
</dbReference>
<name>A0ABQ2EP55_9DEIO</name>
<proteinExistence type="inferred from homology"/>
<comment type="similarity">
    <text evidence="1">Belongs to the GreA/GreB family.</text>
</comment>
<dbReference type="PROSITE" id="PS00830">
    <property type="entry name" value="GREAB_2"/>
    <property type="match status" value="1"/>
</dbReference>
<accession>A0ABQ2EP55</accession>
<keyword evidence="4" id="KW-0175">Coiled coil</keyword>
<evidence type="ECO:0000259" key="6">
    <source>
        <dbReference type="Pfam" id="PF03449"/>
    </source>
</evidence>
<evidence type="ECO:0000259" key="5">
    <source>
        <dbReference type="Pfam" id="PF01272"/>
    </source>
</evidence>
<dbReference type="InterPro" id="IPR022691">
    <property type="entry name" value="Tscrpt_elong_fac_GreA/B_N"/>
</dbReference>
<dbReference type="InterPro" id="IPR018151">
    <property type="entry name" value="TF_GreA/GreB_CS"/>
</dbReference>
<evidence type="ECO:0000313" key="8">
    <source>
        <dbReference type="Proteomes" id="UP000647587"/>
    </source>
</evidence>
<dbReference type="Gene3D" id="1.10.287.180">
    <property type="entry name" value="Transcription elongation factor, GreA/GreB, N-terminal domain"/>
    <property type="match status" value="1"/>
</dbReference>
<feature type="coiled-coil region" evidence="4">
    <location>
        <begin position="5"/>
        <end position="70"/>
    </location>
</feature>
<dbReference type="InterPro" id="IPR001437">
    <property type="entry name" value="Tscrpt_elong_fac_GreA/B_C"/>
</dbReference>
<evidence type="ECO:0000313" key="7">
    <source>
        <dbReference type="EMBL" id="GGK15820.1"/>
    </source>
</evidence>
<dbReference type="EMBL" id="BMPP01000002">
    <property type="protein sequence ID" value="GGK15820.1"/>
    <property type="molecule type" value="Genomic_DNA"/>
</dbReference>
<feature type="domain" description="Transcription elongation factor GreA/GreB C-terminal" evidence="5">
    <location>
        <begin position="83"/>
        <end position="160"/>
    </location>
</feature>